<feature type="chain" id="PRO_5014915174" evidence="1">
    <location>
        <begin position="24"/>
        <end position="93"/>
    </location>
</feature>
<reference evidence="2" key="1">
    <citation type="submission" date="2018-01" db="EMBL/GenBank/DDBJ databases">
        <title>An insight into the sialome of Amazonian anophelines.</title>
        <authorList>
            <person name="Ribeiro J.M."/>
            <person name="Scarpassa V."/>
            <person name="Calvo E."/>
        </authorList>
    </citation>
    <scope>NUCLEOTIDE SEQUENCE</scope>
</reference>
<accession>A0A2M4DAP9</accession>
<proteinExistence type="predicted"/>
<sequence length="93" mass="10668">MVLHNFVFLFLPISILFHYETHTQTTVMSPERAKDARNINIKSEIEFIAPQRGHKHHHHHHITIRERLTVTSIGRSSAIISANHATNRACAVL</sequence>
<evidence type="ECO:0000256" key="1">
    <source>
        <dbReference type="SAM" id="SignalP"/>
    </source>
</evidence>
<dbReference type="EMBL" id="GGFL01010431">
    <property type="protein sequence ID" value="MBW74609.1"/>
    <property type="molecule type" value="Transcribed_RNA"/>
</dbReference>
<protein>
    <submittedName>
        <fullName evidence="2">Putative secreted protein</fullName>
    </submittedName>
</protein>
<organism evidence="2">
    <name type="scientific">Anopheles darlingi</name>
    <name type="common">Mosquito</name>
    <dbReference type="NCBI Taxonomy" id="43151"/>
    <lineage>
        <taxon>Eukaryota</taxon>
        <taxon>Metazoa</taxon>
        <taxon>Ecdysozoa</taxon>
        <taxon>Arthropoda</taxon>
        <taxon>Hexapoda</taxon>
        <taxon>Insecta</taxon>
        <taxon>Pterygota</taxon>
        <taxon>Neoptera</taxon>
        <taxon>Endopterygota</taxon>
        <taxon>Diptera</taxon>
        <taxon>Nematocera</taxon>
        <taxon>Culicoidea</taxon>
        <taxon>Culicidae</taxon>
        <taxon>Anophelinae</taxon>
        <taxon>Anopheles</taxon>
    </lineage>
</organism>
<dbReference type="AlphaFoldDB" id="A0A2M4DAP9"/>
<feature type="signal peptide" evidence="1">
    <location>
        <begin position="1"/>
        <end position="23"/>
    </location>
</feature>
<keyword evidence="1" id="KW-0732">Signal</keyword>
<name>A0A2M4DAP9_ANODA</name>
<evidence type="ECO:0000313" key="2">
    <source>
        <dbReference type="EMBL" id="MBW74609.1"/>
    </source>
</evidence>